<evidence type="ECO:0000313" key="2">
    <source>
        <dbReference type="Proteomes" id="UP000823661"/>
    </source>
</evidence>
<proteinExistence type="predicted"/>
<gene>
    <name evidence="1" type="ORF">IAC06_07485</name>
</gene>
<evidence type="ECO:0000313" key="1">
    <source>
        <dbReference type="EMBL" id="MBO8452707.1"/>
    </source>
</evidence>
<sequence>MERMMRLKLSELSVKAIIIMAVIAHPGCGPVELDQIQDGAENGISGGDTDDDIQMMPKDRYVTGVEYPDGYDWMADLGSDADGAVLFLMKGDERIVELPVGYDSCISADADMHRCIDGHLYTDFSTDRETVIKMDGIELLRYPGREMITDIMVRTDGIYTLGQPRSGQGWVYRKDGKIIISRSTGGILHGLHSDGDSVCFSYRDRAETPYGTRNLYCLVKDGIQLSIPAASDVIWIDDAVTIDGVFCYIAQLNGVTGKVLVRGSGRVPLEMPGDASGISDCRIVADNGDIFITGTVNGYPGTGSRDTVWKGTEILDSTGNLREIRKCCIDSGRCYYISPPASGTGTSYLYMDGKDMAIPSRYRFIYNMCMAVYAEDWCIALSDWTAGNLPVLWTGDGATAYSFNGAFTSVTYW</sequence>
<dbReference type="Proteomes" id="UP000823661">
    <property type="component" value="Unassembled WGS sequence"/>
</dbReference>
<reference evidence="1" key="1">
    <citation type="submission" date="2020-10" db="EMBL/GenBank/DDBJ databases">
        <authorList>
            <person name="Gilroy R."/>
        </authorList>
    </citation>
    <scope>NUCLEOTIDE SEQUENCE</scope>
    <source>
        <strain evidence="1">B1-20833</strain>
    </source>
</reference>
<accession>A0A9D9EUG1</accession>
<name>A0A9D9EUG1_9BACT</name>
<protein>
    <submittedName>
        <fullName evidence="1">Uncharacterized protein</fullName>
    </submittedName>
</protein>
<reference evidence="1" key="2">
    <citation type="journal article" date="2021" name="PeerJ">
        <title>Extensive microbial diversity within the chicken gut microbiome revealed by metagenomics and culture.</title>
        <authorList>
            <person name="Gilroy R."/>
            <person name="Ravi A."/>
            <person name="Getino M."/>
            <person name="Pursley I."/>
            <person name="Horton D.L."/>
            <person name="Alikhan N.F."/>
            <person name="Baker D."/>
            <person name="Gharbi K."/>
            <person name="Hall N."/>
            <person name="Watson M."/>
            <person name="Adriaenssens E.M."/>
            <person name="Foster-Nyarko E."/>
            <person name="Jarju S."/>
            <person name="Secka A."/>
            <person name="Antonio M."/>
            <person name="Oren A."/>
            <person name="Chaudhuri R.R."/>
            <person name="La Ragione R."/>
            <person name="Hildebrand F."/>
            <person name="Pallen M.J."/>
        </authorList>
    </citation>
    <scope>NUCLEOTIDE SEQUENCE</scope>
    <source>
        <strain evidence="1">B1-20833</strain>
    </source>
</reference>
<dbReference type="EMBL" id="JADIMI010000070">
    <property type="protein sequence ID" value="MBO8452707.1"/>
    <property type="molecule type" value="Genomic_DNA"/>
</dbReference>
<comment type="caution">
    <text evidence="1">The sequence shown here is derived from an EMBL/GenBank/DDBJ whole genome shotgun (WGS) entry which is preliminary data.</text>
</comment>
<dbReference type="AlphaFoldDB" id="A0A9D9EUG1"/>
<organism evidence="1 2">
    <name type="scientific">Candidatus Cryptobacteroides intestinavium</name>
    <dbReference type="NCBI Taxonomy" id="2840766"/>
    <lineage>
        <taxon>Bacteria</taxon>
        <taxon>Pseudomonadati</taxon>
        <taxon>Bacteroidota</taxon>
        <taxon>Bacteroidia</taxon>
        <taxon>Bacteroidales</taxon>
        <taxon>Candidatus Cryptobacteroides</taxon>
    </lineage>
</organism>